<dbReference type="OrthoDB" id="9794626at2"/>
<sequence>MSMSKRWLRLRLAISFFSRLPVGDLGICPDEDFGRSFGYLPAVALILGGVLALAAWLLGMLLPPLVWALLILAYEIYLSGGTLLDGFMDTMDGIFSGRSPERILTIMRDSRVGAHAVVAVVLLLMVKGAALFVLCSPESGGAVHGTLSPSGAAPEVPSIAGWSPLMGWYELTAQAPLYLTLLWMPLVGRWAVILGMCRFPYARERGMASLFHQYLDRRMLPWATLVVLLVTGFLAGVMGMLVFAVIALLMLRMGQTLTGQLGGLTGDIYGAMAELSEVMVLLGVLMLQKAVG</sequence>
<evidence type="ECO:0000256" key="12">
    <source>
        <dbReference type="ARBA" id="ARBA00022989"/>
    </source>
</evidence>
<dbReference type="Pfam" id="PF02654">
    <property type="entry name" value="CobS"/>
    <property type="match status" value="1"/>
</dbReference>
<dbReference type="EC" id="2.7.8.26" evidence="5 19"/>
<comment type="similarity">
    <text evidence="4 19">Belongs to the CobS family.</text>
</comment>
<dbReference type="GO" id="GO:0009236">
    <property type="term" value="P:cobalamin biosynthetic process"/>
    <property type="evidence" value="ECO:0007669"/>
    <property type="project" value="UniProtKB-UniRule"/>
</dbReference>
<evidence type="ECO:0000256" key="2">
    <source>
        <dbReference type="ARBA" id="ARBA00004651"/>
    </source>
</evidence>
<dbReference type="Proteomes" id="UP000294813">
    <property type="component" value="Unassembled WGS sequence"/>
</dbReference>
<organism evidence="20 21">
    <name type="scientific">Heliophilum fasciatum</name>
    <dbReference type="NCBI Taxonomy" id="35700"/>
    <lineage>
        <taxon>Bacteria</taxon>
        <taxon>Bacillati</taxon>
        <taxon>Bacillota</taxon>
        <taxon>Clostridia</taxon>
        <taxon>Eubacteriales</taxon>
        <taxon>Heliobacteriaceae</taxon>
        <taxon>Heliophilum</taxon>
    </lineage>
</organism>
<feature type="transmembrane region" description="Helical" evidence="19">
    <location>
        <begin position="268"/>
        <end position="287"/>
    </location>
</feature>
<evidence type="ECO:0000256" key="8">
    <source>
        <dbReference type="ARBA" id="ARBA00022573"/>
    </source>
</evidence>
<keyword evidence="12 19" id="KW-1133">Transmembrane helix</keyword>
<evidence type="ECO:0000256" key="9">
    <source>
        <dbReference type="ARBA" id="ARBA00022679"/>
    </source>
</evidence>
<evidence type="ECO:0000256" key="11">
    <source>
        <dbReference type="ARBA" id="ARBA00022842"/>
    </source>
</evidence>
<feature type="transmembrane region" description="Helical" evidence="19">
    <location>
        <begin position="39"/>
        <end position="59"/>
    </location>
</feature>
<name>A0A4R2RKY0_9FIRM</name>
<feature type="transmembrane region" description="Helical" evidence="19">
    <location>
        <begin position="65"/>
        <end position="88"/>
    </location>
</feature>
<feature type="transmembrane region" description="Helical" evidence="19">
    <location>
        <begin position="112"/>
        <end position="134"/>
    </location>
</feature>
<dbReference type="HAMAP" id="MF_00719">
    <property type="entry name" value="CobS"/>
    <property type="match status" value="1"/>
</dbReference>
<reference evidence="20 21" key="1">
    <citation type="submission" date="2019-03" db="EMBL/GenBank/DDBJ databases">
        <title>Genomic Encyclopedia of Type Strains, Phase IV (KMG-IV): sequencing the most valuable type-strain genomes for metagenomic binning, comparative biology and taxonomic classification.</title>
        <authorList>
            <person name="Goeker M."/>
        </authorList>
    </citation>
    <scope>NUCLEOTIDE SEQUENCE [LARGE SCALE GENOMIC DNA]</scope>
    <source>
        <strain evidence="20 21">DSM 11170</strain>
    </source>
</reference>
<keyword evidence="10 19" id="KW-0812">Transmembrane</keyword>
<comment type="cofactor">
    <cofactor evidence="1 19">
        <name>Mg(2+)</name>
        <dbReference type="ChEBI" id="CHEBI:18420"/>
    </cofactor>
</comment>
<comment type="subcellular location">
    <subcellularLocation>
        <location evidence="2 19">Cell membrane</location>
        <topology evidence="2 19">Multi-pass membrane protein</topology>
    </subcellularLocation>
</comment>
<evidence type="ECO:0000256" key="17">
    <source>
        <dbReference type="ARBA" id="ARBA00048623"/>
    </source>
</evidence>
<feature type="transmembrane region" description="Helical" evidence="19">
    <location>
        <begin position="222"/>
        <end position="248"/>
    </location>
</feature>
<dbReference type="UniPathway" id="UPA00148">
    <property type="reaction ID" value="UER00238"/>
</dbReference>
<comment type="catalytic activity">
    <reaction evidence="17 19">
        <text>alpha-ribazole + adenosylcob(III)inamide-GDP = adenosylcob(III)alamin + GMP + H(+)</text>
        <dbReference type="Rhea" id="RHEA:16049"/>
        <dbReference type="ChEBI" id="CHEBI:10329"/>
        <dbReference type="ChEBI" id="CHEBI:15378"/>
        <dbReference type="ChEBI" id="CHEBI:18408"/>
        <dbReference type="ChEBI" id="CHEBI:58115"/>
        <dbReference type="ChEBI" id="CHEBI:60487"/>
        <dbReference type="EC" id="2.7.8.26"/>
    </reaction>
</comment>
<evidence type="ECO:0000256" key="19">
    <source>
        <dbReference type="HAMAP-Rule" id="MF_00719"/>
    </source>
</evidence>
<evidence type="ECO:0000256" key="5">
    <source>
        <dbReference type="ARBA" id="ARBA00013200"/>
    </source>
</evidence>
<evidence type="ECO:0000256" key="1">
    <source>
        <dbReference type="ARBA" id="ARBA00001946"/>
    </source>
</evidence>
<keyword evidence="11 19" id="KW-0460">Magnesium</keyword>
<dbReference type="PANTHER" id="PTHR34148">
    <property type="entry name" value="ADENOSYLCOBINAMIDE-GDP RIBAZOLETRANSFERASE"/>
    <property type="match status" value="1"/>
</dbReference>
<dbReference type="InterPro" id="IPR003805">
    <property type="entry name" value="CobS"/>
</dbReference>
<dbReference type="GO" id="GO:0051073">
    <property type="term" value="F:adenosylcobinamide-GDP ribazoletransferase activity"/>
    <property type="evidence" value="ECO:0007669"/>
    <property type="project" value="UniProtKB-UniRule"/>
</dbReference>
<dbReference type="AlphaFoldDB" id="A0A4R2RKY0"/>
<keyword evidence="9 19" id="KW-0808">Transferase</keyword>
<comment type="function">
    <text evidence="14 19">Joins adenosylcobinamide-GDP and alpha-ribazole to generate adenosylcobalamin (Ado-cobalamin). Also synthesizes adenosylcobalamin 5'-phosphate from adenosylcobinamide-GDP and alpha-ribazole 5'-phosphate.</text>
</comment>
<evidence type="ECO:0000313" key="21">
    <source>
        <dbReference type="Proteomes" id="UP000294813"/>
    </source>
</evidence>
<comment type="caution">
    <text evidence="20">The sequence shown here is derived from an EMBL/GenBank/DDBJ whole genome shotgun (WGS) entry which is preliminary data.</text>
</comment>
<evidence type="ECO:0000256" key="3">
    <source>
        <dbReference type="ARBA" id="ARBA00004663"/>
    </source>
</evidence>
<evidence type="ECO:0000256" key="14">
    <source>
        <dbReference type="ARBA" id="ARBA00025228"/>
    </source>
</evidence>
<dbReference type="GO" id="GO:0008818">
    <property type="term" value="F:cobalamin 5'-phosphate synthase activity"/>
    <property type="evidence" value="ECO:0007669"/>
    <property type="project" value="UniProtKB-UniRule"/>
</dbReference>
<dbReference type="PANTHER" id="PTHR34148:SF1">
    <property type="entry name" value="ADENOSYLCOBINAMIDE-GDP RIBAZOLETRANSFERASE"/>
    <property type="match status" value="1"/>
</dbReference>
<comment type="catalytic activity">
    <reaction evidence="18 19">
        <text>alpha-ribazole 5'-phosphate + adenosylcob(III)inamide-GDP = adenosylcob(III)alamin 5'-phosphate + GMP + H(+)</text>
        <dbReference type="Rhea" id="RHEA:23560"/>
        <dbReference type="ChEBI" id="CHEBI:15378"/>
        <dbReference type="ChEBI" id="CHEBI:57918"/>
        <dbReference type="ChEBI" id="CHEBI:58115"/>
        <dbReference type="ChEBI" id="CHEBI:60487"/>
        <dbReference type="ChEBI" id="CHEBI:60493"/>
        <dbReference type="EC" id="2.7.8.26"/>
    </reaction>
</comment>
<evidence type="ECO:0000256" key="10">
    <source>
        <dbReference type="ARBA" id="ARBA00022692"/>
    </source>
</evidence>
<protein>
    <recommendedName>
        <fullName evidence="6 19">Adenosylcobinamide-GDP ribazoletransferase</fullName>
        <ecNumber evidence="5 19">2.7.8.26</ecNumber>
    </recommendedName>
    <alternativeName>
        <fullName evidence="16 19">Cobalamin synthase</fullName>
    </alternativeName>
    <alternativeName>
        <fullName evidence="15 19">Cobalamin-5'-phosphate synthase</fullName>
    </alternativeName>
</protein>
<gene>
    <name evidence="19" type="primary">cobS</name>
    <name evidence="20" type="ORF">EDD73_11841</name>
</gene>
<evidence type="ECO:0000256" key="16">
    <source>
        <dbReference type="ARBA" id="ARBA00032853"/>
    </source>
</evidence>
<keyword evidence="13 19" id="KW-0472">Membrane</keyword>
<dbReference type="EMBL" id="SLXT01000018">
    <property type="protein sequence ID" value="TCP63498.1"/>
    <property type="molecule type" value="Genomic_DNA"/>
</dbReference>
<comment type="pathway">
    <text evidence="3 19">Cofactor biosynthesis; adenosylcobalamin biosynthesis; adenosylcobalamin from cob(II)yrinate a,c-diamide: step 7/7.</text>
</comment>
<evidence type="ECO:0000256" key="7">
    <source>
        <dbReference type="ARBA" id="ARBA00022475"/>
    </source>
</evidence>
<evidence type="ECO:0000256" key="6">
    <source>
        <dbReference type="ARBA" id="ARBA00015850"/>
    </source>
</evidence>
<evidence type="ECO:0000256" key="13">
    <source>
        <dbReference type="ARBA" id="ARBA00023136"/>
    </source>
</evidence>
<keyword evidence="8 19" id="KW-0169">Cobalamin biosynthesis</keyword>
<dbReference type="GO" id="GO:0005886">
    <property type="term" value="C:plasma membrane"/>
    <property type="evidence" value="ECO:0007669"/>
    <property type="project" value="UniProtKB-SubCell"/>
</dbReference>
<evidence type="ECO:0000256" key="4">
    <source>
        <dbReference type="ARBA" id="ARBA00010561"/>
    </source>
</evidence>
<keyword evidence="21" id="KW-1185">Reference proteome</keyword>
<evidence type="ECO:0000256" key="18">
    <source>
        <dbReference type="ARBA" id="ARBA00049504"/>
    </source>
</evidence>
<keyword evidence="7 19" id="KW-1003">Cell membrane</keyword>
<feature type="transmembrane region" description="Helical" evidence="19">
    <location>
        <begin position="177"/>
        <end position="201"/>
    </location>
</feature>
<evidence type="ECO:0000313" key="20">
    <source>
        <dbReference type="EMBL" id="TCP63498.1"/>
    </source>
</evidence>
<accession>A0A4R2RKY0</accession>
<evidence type="ECO:0000256" key="15">
    <source>
        <dbReference type="ARBA" id="ARBA00032605"/>
    </source>
</evidence>
<proteinExistence type="inferred from homology"/>